<keyword evidence="2" id="KW-0238">DNA-binding</keyword>
<evidence type="ECO:0000256" key="2">
    <source>
        <dbReference type="ARBA" id="ARBA00023125"/>
    </source>
</evidence>
<dbReference type="SUPFAM" id="SSF46785">
    <property type="entry name" value="Winged helix' DNA-binding domain"/>
    <property type="match status" value="1"/>
</dbReference>
<dbReference type="SMART" id="SM00415">
    <property type="entry name" value="HSF"/>
    <property type="match status" value="1"/>
</dbReference>
<dbReference type="GO" id="GO:0005634">
    <property type="term" value="C:nucleus"/>
    <property type="evidence" value="ECO:0007669"/>
    <property type="project" value="UniProtKB-SubCell"/>
</dbReference>
<dbReference type="InterPro" id="IPR000232">
    <property type="entry name" value="HSF_DNA-bd"/>
</dbReference>
<dbReference type="AlphaFoldDB" id="A0A7S2HHJ9"/>
<dbReference type="InterPro" id="IPR036390">
    <property type="entry name" value="WH_DNA-bd_sf"/>
</dbReference>
<evidence type="ECO:0000259" key="6">
    <source>
        <dbReference type="SMART" id="SM00415"/>
    </source>
</evidence>
<dbReference type="InterPro" id="IPR036388">
    <property type="entry name" value="WH-like_DNA-bd_sf"/>
</dbReference>
<dbReference type="GO" id="GO:0003700">
    <property type="term" value="F:DNA-binding transcription factor activity"/>
    <property type="evidence" value="ECO:0007669"/>
    <property type="project" value="InterPro"/>
</dbReference>
<gene>
    <name evidence="7" type="ORF">HTAM1171_LOCUS5622</name>
</gene>
<dbReference type="Pfam" id="PF00447">
    <property type="entry name" value="HSF_DNA-bind"/>
    <property type="match status" value="1"/>
</dbReference>
<accession>A0A7S2HHJ9</accession>
<comment type="subcellular location">
    <subcellularLocation>
        <location evidence="1">Nucleus</location>
    </subcellularLocation>
</comment>
<organism evidence="7">
    <name type="scientific">Helicotheca tamesis</name>
    <dbReference type="NCBI Taxonomy" id="374047"/>
    <lineage>
        <taxon>Eukaryota</taxon>
        <taxon>Sar</taxon>
        <taxon>Stramenopiles</taxon>
        <taxon>Ochrophyta</taxon>
        <taxon>Bacillariophyta</taxon>
        <taxon>Mediophyceae</taxon>
        <taxon>Lithodesmiophycidae</taxon>
        <taxon>Lithodesmiales</taxon>
        <taxon>Lithodesmiaceae</taxon>
        <taxon>Helicotheca</taxon>
    </lineage>
</organism>
<feature type="compositionally biased region" description="Low complexity" evidence="5">
    <location>
        <begin position="51"/>
        <end position="62"/>
    </location>
</feature>
<comment type="similarity">
    <text evidence="4">Belongs to the HSF family.</text>
</comment>
<dbReference type="PANTHER" id="PTHR10015">
    <property type="entry name" value="HEAT SHOCK TRANSCRIPTION FACTOR"/>
    <property type="match status" value="1"/>
</dbReference>
<dbReference type="EMBL" id="HBGV01009093">
    <property type="protein sequence ID" value="CAD9490953.1"/>
    <property type="molecule type" value="Transcribed_RNA"/>
</dbReference>
<dbReference type="GO" id="GO:0043565">
    <property type="term" value="F:sequence-specific DNA binding"/>
    <property type="evidence" value="ECO:0007669"/>
    <property type="project" value="InterPro"/>
</dbReference>
<dbReference type="PANTHER" id="PTHR10015:SF206">
    <property type="entry name" value="HSF-TYPE DNA-BINDING DOMAIN-CONTAINING PROTEIN"/>
    <property type="match status" value="1"/>
</dbReference>
<protein>
    <recommendedName>
        <fullName evidence="6">HSF-type DNA-binding domain-containing protein</fullName>
    </recommendedName>
</protein>
<evidence type="ECO:0000256" key="4">
    <source>
        <dbReference type="RuleBase" id="RU004020"/>
    </source>
</evidence>
<dbReference type="Gene3D" id="1.10.10.10">
    <property type="entry name" value="Winged helix-like DNA-binding domain superfamily/Winged helix DNA-binding domain"/>
    <property type="match status" value="1"/>
</dbReference>
<evidence type="ECO:0000256" key="1">
    <source>
        <dbReference type="ARBA" id="ARBA00004123"/>
    </source>
</evidence>
<feature type="domain" description="HSF-type DNA-binding" evidence="6">
    <location>
        <begin position="83"/>
        <end position="174"/>
    </location>
</feature>
<keyword evidence="3" id="KW-0539">Nucleus</keyword>
<evidence type="ECO:0000313" key="7">
    <source>
        <dbReference type="EMBL" id="CAD9490953.1"/>
    </source>
</evidence>
<name>A0A7S2HHJ9_9STRA</name>
<proteinExistence type="inferred from homology"/>
<feature type="region of interest" description="Disordered" evidence="5">
    <location>
        <begin position="49"/>
        <end position="69"/>
    </location>
</feature>
<evidence type="ECO:0000256" key="5">
    <source>
        <dbReference type="SAM" id="MobiDB-lite"/>
    </source>
</evidence>
<sequence length="351" mass="38811">MSQEHQKNLERDAANSLLSLIGINKNDQNEHFQEVPYCRTSLSTESEDEAFSSSSSVTSDGSNNILSDKKVNKKSRSTMLLPMTLMTLLDDPSNSDVITFLPDGTSFAILQPTVFASDLMPKHFNMVNYKAFVCKLNRWGFRQVTNRIGARCEVYQHPLFRQGERGLCRKMKCLRSDQSNSLSAPISRASSPTTATGHAANLYRCFSSNNVTGEKKQRMRRPLEKELQDPQTPPAVIHDQKLERREPAFVSQQALDRATTEVLGAAFEVLARDEGHAPKPQFPLHLPALPGISSADNSLLLNSSLNGTGLTQSQGILSSLVGASHTSPMIDANALSQYVYLQQLRSLARTN</sequence>
<evidence type="ECO:0000256" key="3">
    <source>
        <dbReference type="ARBA" id="ARBA00023242"/>
    </source>
</evidence>
<reference evidence="7" key="1">
    <citation type="submission" date="2021-01" db="EMBL/GenBank/DDBJ databases">
        <authorList>
            <person name="Corre E."/>
            <person name="Pelletier E."/>
            <person name="Niang G."/>
            <person name="Scheremetjew M."/>
            <person name="Finn R."/>
            <person name="Kale V."/>
            <person name="Holt S."/>
            <person name="Cochrane G."/>
            <person name="Meng A."/>
            <person name="Brown T."/>
            <person name="Cohen L."/>
        </authorList>
    </citation>
    <scope>NUCLEOTIDE SEQUENCE</scope>
    <source>
        <strain evidence="7">CCMP826</strain>
    </source>
</reference>